<evidence type="ECO:0000313" key="3">
    <source>
        <dbReference type="Proteomes" id="UP000193450"/>
    </source>
</evidence>
<sequence length="155" mass="16644">MLVCLVLLLAMTLIGVQSIDSSQLQSQMANNSLHKQNQYHWSLNELRAQEKALDNPLYISAVTASTLEVPVSRSISSSDSRGLVLSDSDMITRNTADAYTQSGAVVFSGDSVPPPGYSLGTYIGKDYEINIATAISDTSSKSDQTQGLTRIAPKT</sequence>
<evidence type="ECO:0008006" key="4">
    <source>
        <dbReference type="Google" id="ProtNLM"/>
    </source>
</evidence>
<dbReference type="EMBL" id="CP019343">
    <property type="protein sequence ID" value="ARN75474.1"/>
    <property type="molecule type" value="Genomic_DNA"/>
</dbReference>
<feature type="chain" id="PRO_5011001358" description="Type 4 fimbrial biogenesis protein PilX N-terminal domain-containing protein" evidence="1">
    <location>
        <begin position="20"/>
        <end position="155"/>
    </location>
</feature>
<feature type="signal peptide" evidence="1">
    <location>
        <begin position="1"/>
        <end position="19"/>
    </location>
</feature>
<dbReference type="KEGG" id="osg:BST96_15970"/>
<organism evidence="2 3">
    <name type="scientific">Oceanicoccus sagamiensis</name>
    <dbReference type="NCBI Taxonomy" id="716816"/>
    <lineage>
        <taxon>Bacteria</taxon>
        <taxon>Pseudomonadati</taxon>
        <taxon>Pseudomonadota</taxon>
        <taxon>Gammaproteobacteria</taxon>
        <taxon>Cellvibrionales</taxon>
        <taxon>Spongiibacteraceae</taxon>
        <taxon>Oceanicoccus</taxon>
    </lineage>
</organism>
<keyword evidence="3" id="KW-1185">Reference proteome</keyword>
<reference evidence="2 3" key="1">
    <citation type="submission" date="2016-11" db="EMBL/GenBank/DDBJ databases">
        <title>Trade-off between light-utilization and light-protection in marine flavobacteria.</title>
        <authorList>
            <person name="Kumagai Y."/>
        </authorList>
    </citation>
    <scope>NUCLEOTIDE SEQUENCE [LARGE SCALE GENOMIC DNA]</scope>
    <source>
        <strain evidence="2 3">NBRC 107125</strain>
    </source>
</reference>
<accession>A0A1X9NEJ1</accession>
<evidence type="ECO:0000256" key="1">
    <source>
        <dbReference type="SAM" id="SignalP"/>
    </source>
</evidence>
<keyword evidence="1" id="KW-0732">Signal</keyword>
<dbReference type="STRING" id="716816.BST96_15970"/>
<evidence type="ECO:0000313" key="2">
    <source>
        <dbReference type="EMBL" id="ARN75474.1"/>
    </source>
</evidence>
<dbReference type="AlphaFoldDB" id="A0A1X9NEJ1"/>
<dbReference type="Proteomes" id="UP000193450">
    <property type="component" value="Chromosome"/>
</dbReference>
<protein>
    <recommendedName>
        <fullName evidence="4">Type 4 fimbrial biogenesis protein PilX N-terminal domain-containing protein</fullName>
    </recommendedName>
</protein>
<gene>
    <name evidence="2" type="ORF">BST96_15970</name>
</gene>
<name>A0A1X9NEJ1_9GAMM</name>
<proteinExistence type="predicted"/>